<comment type="caution">
    <text evidence="2">The sequence shown here is derived from an EMBL/GenBank/DDBJ whole genome shotgun (WGS) entry which is preliminary data.</text>
</comment>
<sequence>MAQNQVDNRGRNREPTRTRMSKNSQSPTVQNSDNETYALYFCSSPSLYSPFFSILARFSASSSLASACGSRRLTRTNNLHVSFTFPPRHSKFDFRNSAFSTLPCHLHSFSTDIGTSTALALSAVPYAPKQCPPPPQLVFSVQTLRAFHSVCKASRQVVCAPVGRLARPRAPTTDTLSTKSFSRATLTLTTVPRTTSDCPCKL</sequence>
<gene>
    <name evidence="2" type="ORF">TGDOM2_247720</name>
</gene>
<organism evidence="2 3">
    <name type="scientific">Toxoplasma gondii GAB2-2007-GAL-DOM2</name>
    <dbReference type="NCBI Taxonomy" id="1130820"/>
    <lineage>
        <taxon>Eukaryota</taxon>
        <taxon>Sar</taxon>
        <taxon>Alveolata</taxon>
        <taxon>Apicomplexa</taxon>
        <taxon>Conoidasida</taxon>
        <taxon>Coccidia</taxon>
        <taxon>Eucoccidiorida</taxon>
        <taxon>Eimeriorina</taxon>
        <taxon>Sarcocystidae</taxon>
        <taxon>Toxoplasma</taxon>
    </lineage>
</organism>
<evidence type="ECO:0000256" key="1">
    <source>
        <dbReference type="SAM" id="MobiDB-lite"/>
    </source>
</evidence>
<evidence type="ECO:0000313" key="2">
    <source>
        <dbReference type="EMBL" id="KFG46715.1"/>
    </source>
</evidence>
<proteinExistence type="predicted"/>
<feature type="region of interest" description="Disordered" evidence="1">
    <location>
        <begin position="1"/>
        <end position="31"/>
    </location>
</feature>
<feature type="compositionally biased region" description="Polar residues" evidence="1">
    <location>
        <begin position="21"/>
        <end position="31"/>
    </location>
</feature>
<accession>A0A086KQP7</accession>
<dbReference type="EMBL" id="AHZU02000253">
    <property type="protein sequence ID" value="KFG46715.1"/>
    <property type="molecule type" value="Genomic_DNA"/>
</dbReference>
<evidence type="ECO:0000313" key="3">
    <source>
        <dbReference type="Proteomes" id="UP000028837"/>
    </source>
</evidence>
<dbReference type="AlphaFoldDB" id="A0A086KQP7"/>
<dbReference type="Proteomes" id="UP000028837">
    <property type="component" value="Unassembled WGS sequence"/>
</dbReference>
<feature type="compositionally biased region" description="Basic and acidic residues" evidence="1">
    <location>
        <begin position="8"/>
        <end position="17"/>
    </location>
</feature>
<protein>
    <submittedName>
        <fullName evidence="2">Uncharacterized protein</fullName>
    </submittedName>
</protein>
<reference evidence="2 3" key="1">
    <citation type="submission" date="2014-02" db="EMBL/GenBank/DDBJ databases">
        <authorList>
            <person name="Sibley D."/>
            <person name="Venepally P."/>
            <person name="Karamycheva S."/>
            <person name="Hadjithomas M."/>
            <person name="Khan A."/>
            <person name="Brunk B."/>
            <person name="Roos D."/>
            <person name="Caler E."/>
            <person name="Lorenzi H."/>
        </authorList>
    </citation>
    <scope>NUCLEOTIDE SEQUENCE [LARGE SCALE GENOMIC DNA]</scope>
    <source>
        <strain evidence="2 3">GAB2-2007-GAL-DOM2</strain>
    </source>
</reference>
<dbReference type="VEuPathDB" id="ToxoDB:TGDOM2_247720"/>
<name>A0A086KQP7_TOXGO</name>